<sequence length="237" mass="25676">MIGPEGPEGRQLPPVLVSAATAQTGKVVKDESKTITDGRRQRGEQSRQRILSEALRLFSRHGYAGTSLSAIRDATGLPVSSLHHHFGSKAGICLAAIDALGETLSGSGLQQRLQSVTGAEARAHLLVQGILRHNEQEYPTLLLIIRLAMDGDDIDPAIRPAVQAIRKKAVDGLAANLRLVFAERSPPLPRPRCEVMARRLLAIMDGWLVSQLTDYPDALPAWSARDLEHLVLALAED</sequence>
<name>A0A5C9A266_9GAMM</name>
<dbReference type="PANTHER" id="PTHR47506">
    <property type="entry name" value="TRANSCRIPTIONAL REGULATORY PROTEIN"/>
    <property type="match status" value="1"/>
</dbReference>
<protein>
    <submittedName>
        <fullName evidence="6">TetR/AcrR family transcriptional regulator</fullName>
    </submittedName>
</protein>
<feature type="domain" description="HTH tetR-type" evidence="5">
    <location>
        <begin position="44"/>
        <end position="104"/>
    </location>
</feature>
<dbReference type="SUPFAM" id="SSF48498">
    <property type="entry name" value="Tetracyclin repressor-like, C-terminal domain"/>
    <property type="match status" value="1"/>
</dbReference>
<dbReference type="InterPro" id="IPR036271">
    <property type="entry name" value="Tet_transcr_reg_TetR-rel_C_sf"/>
</dbReference>
<dbReference type="EMBL" id="VRZA01000003">
    <property type="protein sequence ID" value="TXS94159.1"/>
    <property type="molecule type" value="Genomic_DNA"/>
</dbReference>
<dbReference type="InterPro" id="IPR001647">
    <property type="entry name" value="HTH_TetR"/>
</dbReference>
<proteinExistence type="predicted"/>
<keyword evidence="3" id="KW-0804">Transcription</keyword>
<dbReference type="Pfam" id="PF00440">
    <property type="entry name" value="TetR_N"/>
    <property type="match status" value="1"/>
</dbReference>
<dbReference type="GO" id="GO:0003677">
    <property type="term" value="F:DNA binding"/>
    <property type="evidence" value="ECO:0007669"/>
    <property type="project" value="UniProtKB-UniRule"/>
</dbReference>
<comment type="caution">
    <text evidence="6">The sequence shown here is derived from an EMBL/GenBank/DDBJ whole genome shotgun (WGS) entry which is preliminary data.</text>
</comment>
<accession>A0A5C9A266</accession>
<evidence type="ECO:0000313" key="6">
    <source>
        <dbReference type="EMBL" id="TXS94159.1"/>
    </source>
</evidence>
<dbReference type="PANTHER" id="PTHR47506:SF1">
    <property type="entry name" value="HTH-TYPE TRANSCRIPTIONAL REGULATOR YJDC"/>
    <property type="match status" value="1"/>
</dbReference>
<dbReference type="PRINTS" id="PR00455">
    <property type="entry name" value="HTHTETR"/>
</dbReference>
<gene>
    <name evidence="6" type="ORF">FV139_11205</name>
</gene>
<evidence type="ECO:0000256" key="4">
    <source>
        <dbReference type="PROSITE-ProRule" id="PRU00335"/>
    </source>
</evidence>
<evidence type="ECO:0000259" key="5">
    <source>
        <dbReference type="PROSITE" id="PS50977"/>
    </source>
</evidence>
<dbReference type="AlphaFoldDB" id="A0A5C9A266"/>
<evidence type="ECO:0000256" key="3">
    <source>
        <dbReference type="ARBA" id="ARBA00023163"/>
    </source>
</evidence>
<evidence type="ECO:0000256" key="2">
    <source>
        <dbReference type="ARBA" id="ARBA00023125"/>
    </source>
</evidence>
<keyword evidence="2 4" id="KW-0238">DNA-binding</keyword>
<keyword evidence="1" id="KW-0805">Transcription regulation</keyword>
<feature type="DNA-binding region" description="H-T-H motif" evidence="4">
    <location>
        <begin position="67"/>
        <end position="86"/>
    </location>
</feature>
<evidence type="ECO:0000256" key="1">
    <source>
        <dbReference type="ARBA" id="ARBA00023015"/>
    </source>
</evidence>
<reference evidence="6 7" key="1">
    <citation type="submission" date="2019-08" db="EMBL/GenBank/DDBJ databases">
        <title>Parahaliea maris sp. nov., isolated from the surface seawater.</title>
        <authorList>
            <person name="Liu Y."/>
        </authorList>
    </citation>
    <scope>NUCLEOTIDE SEQUENCE [LARGE SCALE GENOMIC DNA]</scope>
    <source>
        <strain evidence="6 7">HSLHS9</strain>
    </source>
</reference>
<dbReference type="SUPFAM" id="SSF46689">
    <property type="entry name" value="Homeodomain-like"/>
    <property type="match status" value="1"/>
</dbReference>
<dbReference type="PROSITE" id="PS50977">
    <property type="entry name" value="HTH_TETR_2"/>
    <property type="match status" value="1"/>
</dbReference>
<evidence type="ECO:0000313" key="7">
    <source>
        <dbReference type="Proteomes" id="UP000321039"/>
    </source>
</evidence>
<organism evidence="6 7">
    <name type="scientific">Parahaliea maris</name>
    <dbReference type="NCBI Taxonomy" id="2716870"/>
    <lineage>
        <taxon>Bacteria</taxon>
        <taxon>Pseudomonadati</taxon>
        <taxon>Pseudomonadota</taxon>
        <taxon>Gammaproteobacteria</taxon>
        <taxon>Cellvibrionales</taxon>
        <taxon>Halieaceae</taxon>
        <taxon>Parahaliea</taxon>
    </lineage>
</organism>
<dbReference type="Proteomes" id="UP000321039">
    <property type="component" value="Unassembled WGS sequence"/>
</dbReference>
<dbReference type="Gene3D" id="1.10.357.10">
    <property type="entry name" value="Tetracycline Repressor, domain 2"/>
    <property type="match status" value="1"/>
</dbReference>
<keyword evidence="7" id="KW-1185">Reference proteome</keyword>
<dbReference type="InterPro" id="IPR009057">
    <property type="entry name" value="Homeodomain-like_sf"/>
</dbReference>